<dbReference type="Gene3D" id="3.15.10.10">
    <property type="entry name" value="Bactericidal permeability-increasing protein, domain 1"/>
    <property type="match status" value="1"/>
</dbReference>
<feature type="domain" description="HAM1-like N-terminal" evidence="3">
    <location>
        <begin position="351"/>
        <end position="622"/>
    </location>
</feature>
<dbReference type="GO" id="GO:0008289">
    <property type="term" value="F:lipid binding"/>
    <property type="evidence" value="ECO:0007669"/>
    <property type="project" value="InterPro"/>
</dbReference>
<gene>
    <name evidence="4" type="ORF">O9G_004798</name>
</gene>
<organism evidence="4 5">
    <name type="scientific">Rozella allomycis (strain CSF55)</name>
    <dbReference type="NCBI Taxonomy" id="988480"/>
    <lineage>
        <taxon>Eukaryota</taxon>
        <taxon>Fungi</taxon>
        <taxon>Fungi incertae sedis</taxon>
        <taxon>Cryptomycota</taxon>
        <taxon>Cryptomycota incertae sedis</taxon>
        <taxon>Rozella</taxon>
    </lineage>
</organism>
<evidence type="ECO:0000259" key="3">
    <source>
        <dbReference type="Pfam" id="PF19343"/>
    </source>
</evidence>
<dbReference type="InterPro" id="IPR027842">
    <property type="entry name" value="HAM1-like_C"/>
</dbReference>
<evidence type="ECO:0000313" key="4">
    <source>
        <dbReference type="EMBL" id="EPZ31996.1"/>
    </source>
</evidence>
<accession>A0A075APH4</accession>
<evidence type="ECO:0000259" key="2">
    <source>
        <dbReference type="Pfam" id="PF14613"/>
    </source>
</evidence>
<dbReference type="Proteomes" id="UP000030755">
    <property type="component" value="Unassembled WGS sequence"/>
</dbReference>
<dbReference type="OrthoDB" id="19394at2759"/>
<dbReference type="Pfam" id="PF14613">
    <property type="entry name" value="HAM1_C"/>
    <property type="match status" value="1"/>
</dbReference>
<proteinExistence type="predicted"/>
<dbReference type="HOGENOM" id="CLU_383176_0_0_1"/>
<dbReference type="EMBL" id="KE561198">
    <property type="protein sequence ID" value="EPZ31996.1"/>
    <property type="molecule type" value="Genomic_DNA"/>
</dbReference>
<dbReference type="STRING" id="988480.A0A075APH4"/>
<feature type="domain" description="HAM1-like C-terminal" evidence="2">
    <location>
        <begin position="639"/>
        <end position="699"/>
    </location>
</feature>
<feature type="compositionally biased region" description="Basic and acidic residues" evidence="1">
    <location>
        <begin position="172"/>
        <end position="183"/>
    </location>
</feature>
<feature type="compositionally biased region" description="Polar residues" evidence="1">
    <location>
        <begin position="195"/>
        <end position="204"/>
    </location>
</feature>
<dbReference type="PANTHER" id="PTHR31138">
    <property type="entry name" value="CHROMOSOME 19, WHOLE GENOME SHOTGUN SEQUENCE"/>
    <property type="match status" value="1"/>
</dbReference>
<protein>
    <submittedName>
        <fullName evidence="4">Uncharacterized protein</fullName>
    </submittedName>
</protein>
<dbReference type="InterPro" id="IPR017943">
    <property type="entry name" value="Bactericidal_perm-incr_a/b_dom"/>
</dbReference>
<keyword evidence="5" id="KW-1185">Reference proteome</keyword>
<sequence>MSPNGSKFMSDLQKLLNDMEEVIKYKNDDEKLQQLIYHTRLAADAAMVEVGKTGQITFHTKRRRTIKVGGVTTKRSFFQRRKLSEQTRKDMSVIYKFLRLTMSSNEFRFILKDSRRIVSDLLREERKESEYIETGEEHESPTHQHSVQASRSGGVRTMETQSQRSATYGEMSRTERELREVHQKLHKHSKETESQRSQLPTPRSSVALEKLPIIKESSEEISRPVQQEETTQRVVPRMRVDDYNLLKKLRRVLADLGKQPEFADTLESMFMVLRRLKTRQDLLFGRRHKSPQEQAADIVRLETGPSQEGVPTTESLPPKVHKKRKIPSFFKKRTKGHVSPLSETTPVIPPALRYDANLKQATLDLKSVIESFLGGLSLDNFIDVMGDLRLAVAKDYPLKDFFFDWQSFVDKCLREPSYMNTREYYERGRYLLDRGRSLKDDDTRGYRRLFERLRTEWNNLSDAYKADEISNKMIKDSSSMFNDVYSQIFDVSMLKDLRAGLLPVLLNQFKYIPVPRIEILDADYDLVIENLVLAMDNLLPKLLDVQATQHLHVERGAGIPSPEEWLQGSNITLGAIHMDLKNIQFFLRKKTGLVKLVDNGLVDFKMHGDGMVISMNVSKRPKREREMGTFVLQSIGCWIDRLDMKVHQSKHDYMYKVFGPFYKARIKNQICRAVEDQLTTAFDQFDKTFTRYRHGYKRRFKSTPRPRVGAEPPLTATSALAA</sequence>
<reference evidence="4 5" key="1">
    <citation type="journal article" date="2013" name="Curr. Biol.">
        <title>Shared signatures of parasitism and phylogenomics unite Cryptomycota and microsporidia.</title>
        <authorList>
            <person name="James T.Y."/>
            <person name="Pelin A."/>
            <person name="Bonen L."/>
            <person name="Ahrendt S."/>
            <person name="Sain D."/>
            <person name="Corradi N."/>
            <person name="Stajich J.E."/>
        </authorList>
    </citation>
    <scope>NUCLEOTIDE SEQUENCE [LARGE SCALE GENOMIC DNA]</scope>
    <source>
        <strain evidence="4 5">CSF55</strain>
    </source>
</reference>
<dbReference type="PANTHER" id="PTHR31138:SF1">
    <property type="entry name" value="PDZ DOMAIN-CONTAINING PROTEIN"/>
    <property type="match status" value="1"/>
</dbReference>
<name>A0A075APH4_ROZAC</name>
<dbReference type="Pfam" id="PF19343">
    <property type="entry name" value="HAM1_N"/>
    <property type="match status" value="1"/>
</dbReference>
<dbReference type="InterPro" id="IPR045967">
    <property type="entry name" value="HAM1-like_N"/>
</dbReference>
<feature type="region of interest" description="Disordered" evidence="1">
    <location>
        <begin position="700"/>
        <end position="722"/>
    </location>
</feature>
<feature type="compositionally biased region" description="Basic and acidic residues" evidence="1">
    <location>
        <begin position="129"/>
        <end position="142"/>
    </location>
</feature>
<evidence type="ECO:0000256" key="1">
    <source>
        <dbReference type="SAM" id="MobiDB-lite"/>
    </source>
</evidence>
<dbReference type="AlphaFoldDB" id="A0A075APH4"/>
<evidence type="ECO:0000313" key="5">
    <source>
        <dbReference type="Proteomes" id="UP000030755"/>
    </source>
</evidence>
<dbReference type="SUPFAM" id="SSF55394">
    <property type="entry name" value="Bactericidal permeability-increasing protein, BPI"/>
    <property type="match status" value="1"/>
</dbReference>
<feature type="region of interest" description="Disordered" evidence="1">
    <location>
        <begin position="129"/>
        <end position="209"/>
    </location>
</feature>